<dbReference type="OrthoDB" id="2666931at2759"/>
<dbReference type="STRING" id="180088.A0A1J8QFP6"/>
<reference evidence="2 3" key="1">
    <citation type="submission" date="2016-03" db="EMBL/GenBank/DDBJ databases">
        <title>Comparative genomics of the ectomycorrhizal sister species Rhizopogon vinicolor and Rhizopogon vesiculosus (Basidiomycota: Boletales) reveals a divergence of the mating type B locus.</title>
        <authorList>
            <person name="Mujic A.B."/>
            <person name="Kuo A."/>
            <person name="Tritt A."/>
            <person name="Lipzen A."/>
            <person name="Chen C."/>
            <person name="Johnson J."/>
            <person name="Sharma A."/>
            <person name="Barry K."/>
            <person name="Grigoriev I.V."/>
            <person name="Spatafora J.W."/>
        </authorList>
    </citation>
    <scope>NUCLEOTIDE SEQUENCE [LARGE SCALE GENOMIC DNA]</scope>
    <source>
        <strain evidence="2 3">AM-OR11-056</strain>
    </source>
</reference>
<keyword evidence="3" id="KW-1185">Reference proteome</keyword>
<name>A0A1J8QFP6_9AGAM</name>
<gene>
    <name evidence="2" type="ORF">AZE42_11229</name>
</gene>
<comment type="caution">
    <text evidence="2">The sequence shown here is derived from an EMBL/GenBank/DDBJ whole genome shotgun (WGS) entry which is preliminary data.</text>
</comment>
<protein>
    <submittedName>
        <fullName evidence="2">Uncharacterized protein</fullName>
    </submittedName>
</protein>
<feature type="region of interest" description="Disordered" evidence="1">
    <location>
        <begin position="20"/>
        <end position="39"/>
    </location>
</feature>
<feature type="non-terminal residue" evidence="2">
    <location>
        <position position="59"/>
    </location>
</feature>
<dbReference type="Proteomes" id="UP000183567">
    <property type="component" value="Unassembled WGS sequence"/>
</dbReference>
<dbReference type="AlphaFoldDB" id="A0A1J8QFP6"/>
<sequence length="59" mass="6638">MAESQHTISTLVETQSIELQDARVQKHSPSSELSNEPIKLDIEHAAVEDDPRLWSSPKK</sequence>
<evidence type="ECO:0000256" key="1">
    <source>
        <dbReference type="SAM" id="MobiDB-lite"/>
    </source>
</evidence>
<dbReference type="EMBL" id="LVVM01000908">
    <property type="protein sequence ID" value="OJA19749.1"/>
    <property type="molecule type" value="Genomic_DNA"/>
</dbReference>
<evidence type="ECO:0000313" key="3">
    <source>
        <dbReference type="Proteomes" id="UP000183567"/>
    </source>
</evidence>
<proteinExistence type="predicted"/>
<evidence type="ECO:0000313" key="2">
    <source>
        <dbReference type="EMBL" id="OJA19749.1"/>
    </source>
</evidence>
<accession>A0A1J8QFP6</accession>
<organism evidence="2 3">
    <name type="scientific">Rhizopogon vesiculosus</name>
    <dbReference type="NCBI Taxonomy" id="180088"/>
    <lineage>
        <taxon>Eukaryota</taxon>
        <taxon>Fungi</taxon>
        <taxon>Dikarya</taxon>
        <taxon>Basidiomycota</taxon>
        <taxon>Agaricomycotina</taxon>
        <taxon>Agaricomycetes</taxon>
        <taxon>Agaricomycetidae</taxon>
        <taxon>Boletales</taxon>
        <taxon>Suillineae</taxon>
        <taxon>Rhizopogonaceae</taxon>
        <taxon>Rhizopogon</taxon>
    </lineage>
</organism>